<dbReference type="EMBL" id="JATN01000319">
    <property type="protein sequence ID" value="EUC60440.1"/>
    <property type="molecule type" value="Genomic_DNA"/>
</dbReference>
<feature type="compositionally biased region" description="Basic residues" evidence="1">
    <location>
        <begin position="1"/>
        <end position="12"/>
    </location>
</feature>
<gene>
    <name evidence="2" type="ORF">RSOL_343870</name>
</gene>
<evidence type="ECO:0000313" key="3">
    <source>
        <dbReference type="Proteomes" id="UP000030108"/>
    </source>
</evidence>
<proteinExistence type="predicted"/>
<feature type="non-terminal residue" evidence="2">
    <location>
        <position position="100"/>
    </location>
</feature>
<feature type="region of interest" description="Disordered" evidence="1">
    <location>
        <begin position="65"/>
        <end position="100"/>
    </location>
</feature>
<protein>
    <submittedName>
        <fullName evidence="2">Uncharacterized protein</fullName>
    </submittedName>
</protein>
<evidence type="ECO:0000256" key="1">
    <source>
        <dbReference type="SAM" id="MobiDB-lite"/>
    </source>
</evidence>
<feature type="compositionally biased region" description="Polar residues" evidence="1">
    <location>
        <begin position="86"/>
        <end position="100"/>
    </location>
</feature>
<sequence>MPHRGNVPHRRGQQAFRQRNQDRDRLVNALVRNNNFIYRADLVRAETEHIRVEEAREQRLQLLDVNRDYGHQPPAYYGQPGPQDNMPVTPTSGKPQKQKK</sequence>
<feature type="compositionally biased region" description="Low complexity" evidence="1">
    <location>
        <begin position="71"/>
        <end position="83"/>
    </location>
</feature>
<organism evidence="2 3">
    <name type="scientific">Rhizoctonia solani AG-3 Rhs1AP</name>
    <dbReference type="NCBI Taxonomy" id="1086054"/>
    <lineage>
        <taxon>Eukaryota</taxon>
        <taxon>Fungi</taxon>
        <taxon>Dikarya</taxon>
        <taxon>Basidiomycota</taxon>
        <taxon>Agaricomycotina</taxon>
        <taxon>Agaricomycetes</taxon>
        <taxon>Cantharellales</taxon>
        <taxon>Ceratobasidiaceae</taxon>
        <taxon>Rhizoctonia</taxon>
    </lineage>
</organism>
<reference evidence="3" key="1">
    <citation type="journal article" date="2014" name="Genome Announc.">
        <title>Draft genome sequence of the plant-pathogenic soil fungus Rhizoctonia solani anastomosis group 3 strain Rhs1AP.</title>
        <authorList>
            <person name="Cubeta M.A."/>
            <person name="Thomas E."/>
            <person name="Dean R.A."/>
            <person name="Jabaji S."/>
            <person name="Neate S.M."/>
            <person name="Tavantzis S."/>
            <person name="Toda T."/>
            <person name="Vilgalys R."/>
            <person name="Bharathan N."/>
            <person name="Fedorova-Abrams N."/>
            <person name="Pakala S.B."/>
            <person name="Pakala S.M."/>
            <person name="Zafar N."/>
            <person name="Joardar V."/>
            <person name="Losada L."/>
            <person name="Nierman W.C."/>
        </authorList>
    </citation>
    <scope>NUCLEOTIDE SEQUENCE [LARGE SCALE GENOMIC DNA]</scope>
    <source>
        <strain evidence="3">AG-3</strain>
    </source>
</reference>
<dbReference type="AlphaFoldDB" id="X8J8U5"/>
<comment type="caution">
    <text evidence="2">The sequence shown here is derived from an EMBL/GenBank/DDBJ whole genome shotgun (WGS) entry which is preliminary data.</text>
</comment>
<accession>X8J8U5</accession>
<name>X8J8U5_9AGAM</name>
<dbReference type="Proteomes" id="UP000030108">
    <property type="component" value="Unassembled WGS sequence"/>
</dbReference>
<evidence type="ECO:0000313" key="2">
    <source>
        <dbReference type="EMBL" id="EUC60440.1"/>
    </source>
</evidence>
<feature type="region of interest" description="Disordered" evidence="1">
    <location>
        <begin position="1"/>
        <end position="22"/>
    </location>
</feature>